<dbReference type="PANTHER" id="PTHR11860">
    <property type="entry name" value="POLYMERIC-IMMUNOGLOBULIN RECEPTOR"/>
    <property type="match status" value="1"/>
</dbReference>
<dbReference type="GO" id="GO:0005886">
    <property type="term" value="C:plasma membrane"/>
    <property type="evidence" value="ECO:0007669"/>
    <property type="project" value="TreeGrafter"/>
</dbReference>
<evidence type="ECO:0000256" key="1">
    <source>
        <dbReference type="ARBA" id="ARBA00004370"/>
    </source>
</evidence>
<evidence type="ECO:0000256" key="2">
    <source>
        <dbReference type="ARBA" id="ARBA00022692"/>
    </source>
</evidence>
<reference evidence="5" key="1">
    <citation type="submission" date="2023-09" db="UniProtKB">
        <authorList>
            <consortium name="Ensembl"/>
        </authorList>
    </citation>
    <scope>IDENTIFICATION</scope>
</reference>
<dbReference type="AlphaFoldDB" id="A0A3B4H4Q9"/>
<evidence type="ECO:0000256" key="3">
    <source>
        <dbReference type="ARBA" id="ARBA00023136"/>
    </source>
</evidence>
<evidence type="ECO:0000313" key="5">
    <source>
        <dbReference type="Ensembl" id="ENSPNYP00000028543.1"/>
    </source>
</evidence>
<dbReference type="STRING" id="303518.ENSPNYP00000028543"/>
<dbReference type="Ensembl" id="ENSPNYT00000029237.1">
    <property type="protein sequence ID" value="ENSPNYP00000028543.1"/>
    <property type="gene ID" value="ENSPNYG00000021500.1"/>
</dbReference>
<feature type="domain" description="Immunoglobulin" evidence="4">
    <location>
        <begin position="94"/>
        <end position="191"/>
    </location>
</feature>
<evidence type="ECO:0000259" key="4">
    <source>
        <dbReference type="SMART" id="SM00409"/>
    </source>
</evidence>
<accession>A0A3B4H4Q9</accession>
<dbReference type="SUPFAM" id="SSF48726">
    <property type="entry name" value="Immunoglobulin"/>
    <property type="match status" value="1"/>
</dbReference>
<keyword evidence="2" id="KW-0812">Transmembrane</keyword>
<dbReference type="GO" id="GO:0004888">
    <property type="term" value="F:transmembrane signaling receptor activity"/>
    <property type="evidence" value="ECO:0007669"/>
    <property type="project" value="TreeGrafter"/>
</dbReference>
<comment type="subcellular location">
    <subcellularLocation>
        <location evidence="1">Membrane</location>
    </subcellularLocation>
</comment>
<dbReference type="InterPro" id="IPR013783">
    <property type="entry name" value="Ig-like_fold"/>
</dbReference>
<dbReference type="PANTHER" id="PTHR11860:SF118">
    <property type="entry name" value="CMRF35-LIKE MOLECULE 3-RELATED"/>
    <property type="match status" value="1"/>
</dbReference>
<protein>
    <recommendedName>
        <fullName evidence="4">Immunoglobulin domain-containing protein</fullName>
    </recommendedName>
</protein>
<dbReference type="Pfam" id="PF07686">
    <property type="entry name" value="V-set"/>
    <property type="match status" value="1"/>
</dbReference>
<dbReference type="InterPro" id="IPR003599">
    <property type="entry name" value="Ig_sub"/>
</dbReference>
<dbReference type="SMART" id="SM00409">
    <property type="entry name" value="IG"/>
    <property type="match status" value="1"/>
</dbReference>
<dbReference type="GeneTree" id="ENSGT01010000226470"/>
<name>A0A3B4H4Q9_9CICH</name>
<sequence length="201" mass="21750">MHWFTPGGCLSGPGACGSVRPLRVVGCPWPLGLELGPLWHTRLPLELMCTTLQPPLASAPRLLGDPSSGALLSSFRESGTVAPPLVFLGLLLEVIHVTGYVGREVNVSCSYDEGYESYEKYLCKNDCGNYDALITSDTKSNGRFTLDDDKVSGTFTVTINNLTQNDSGSYLCGVHRNSELDIFTYVELEVQGNKTPFPASP</sequence>
<proteinExistence type="predicted"/>
<keyword evidence="3" id="KW-0472">Membrane</keyword>
<dbReference type="Gene3D" id="2.60.40.10">
    <property type="entry name" value="Immunoglobulins"/>
    <property type="match status" value="1"/>
</dbReference>
<dbReference type="InterPro" id="IPR036179">
    <property type="entry name" value="Ig-like_dom_sf"/>
</dbReference>
<dbReference type="InterPro" id="IPR050671">
    <property type="entry name" value="CD300_family_receptors"/>
</dbReference>
<dbReference type="InterPro" id="IPR013106">
    <property type="entry name" value="Ig_V-set"/>
</dbReference>
<dbReference type="CDD" id="cd05716">
    <property type="entry name" value="IgV_pIgR_like"/>
    <property type="match status" value="1"/>
</dbReference>
<organism evidence="5">
    <name type="scientific">Pundamilia nyererei</name>
    <dbReference type="NCBI Taxonomy" id="303518"/>
    <lineage>
        <taxon>Eukaryota</taxon>
        <taxon>Metazoa</taxon>
        <taxon>Chordata</taxon>
        <taxon>Craniata</taxon>
        <taxon>Vertebrata</taxon>
        <taxon>Euteleostomi</taxon>
        <taxon>Actinopterygii</taxon>
        <taxon>Neopterygii</taxon>
        <taxon>Teleostei</taxon>
        <taxon>Neoteleostei</taxon>
        <taxon>Acanthomorphata</taxon>
        <taxon>Ovalentaria</taxon>
        <taxon>Cichlomorphae</taxon>
        <taxon>Cichliformes</taxon>
        <taxon>Cichlidae</taxon>
        <taxon>African cichlids</taxon>
        <taxon>Pseudocrenilabrinae</taxon>
        <taxon>Haplochromini</taxon>
        <taxon>Pundamilia</taxon>
    </lineage>
</organism>